<dbReference type="GO" id="GO:0046933">
    <property type="term" value="F:proton-transporting ATP synthase activity, rotational mechanism"/>
    <property type="evidence" value="ECO:0007669"/>
    <property type="project" value="UniProtKB-UniRule"/>
</dbReference>
<dbReference type="PANTHER" id="PTHR33445:SF1">
    <property type="entry name" value="ATP SYNTHASE SUBUNIT B"/>
    <property type="match status" value="1"/>
</dbReference>
<comment type="function">
    <text evidence="13">Component of the F(0) channel, it forms part of the peripheral stalk, linking F(1) to F(0).</text>
</comment>
<dbReference type="HAMAP" id="MF_01398">
    <property type="entry name" value="ATP_synth_b_bprime"/>
    <property type="match status" value="1"/>
</dbReference>
<keyword evidence="6 13" id="KW-0375">Hydrogen ion transport</keyword>
<keyword evidence="15" id="KW-0175">Coiled coil</keyword>
<feature type="coiled-coil region" evidence="15">
    <location>
        <begin position="37"/>
        <end position="85"/>
    </location>
</feature>
<dbReference type="GO" id="GO:0005886">
    <property type="term" value="C:plasma membrane"/>
    <property type="evidence" value="ECO:0007669"/>
    <property type="project" value="UniProtKB-SubCell"/>
</dbReference>
<keyword evidence="5 13" id="KW-0812">Transmembrane</keyword>
<evidence type="ECO:0000256" key="5">
    <source>
        <dbReference type="ARBA" id="ARBA00022692"/>
    </source>
</evidence>
<evidence type="ECO:0000256" key="9">
    <source>
        <dbReference type="ARBA" id="ARBA00023136"/>
    </source>
</evidence>
<keyword evidence="8 13" id="KW-0406">Ion transport</keyword>
<dbReference type="Gene3D" id="1.20.5.620">
    <property type="entry name" value="F1F0 ATP synthase subunit B, membrane domain"/>
    <property type="match status" value="1"/>
</dbReference>
<evidence type="ECO:0000256" key="8">
    <source>
        <dbReference type="ARBA" id="ARBA00023065"/>
    </source>
</evidence>
<evidence type="ECO:0000256" key="2">
    <source>
        <dbReference type="ARBA" id="ARBA00022448"/>
    </source>
</evidence>
<protein>
    <recommendedName>
        <fullName evidence="13">ATP synthase subunit b</fullName>
    </recommendedName>
    <alternativeName>
        <fullName evidence="13">ATP synthase F(0) sector subunit b</fullName>
    </alternativeName>
    <alternativeName>
        <fullName evidence="13">ATPase subunit I</fullName>
    </alternativeName>
    <alternativeName>
        <fullName evidence="13">F-type ATPase subunit b</fullName>
        <shortName evidence="13">F-ATPase subunit b</shortName>
    </alternativeName>
</protein>
<dbReference type="InterPro" id="IPR028987">
    <property type="entry name" value="ATP_synth_B-like_membr_sf"/>
</dbReference>
<keyword evidence="17" id="KW-1185">Reference proteome</keyword>
<dbReference type="GO" id="GO:0012505">
    <property type="term" value="C:endomembrane system"/>
    <property type="evidence" value="ECO:0007669"/>
    <property type="project" value="UniProtKB-SubCell"/>
</dbReference>
<evidence type="ECO:0000256" key="7">
    <source>
        <dbReference type="ARBA" id="ARBA00022989"/>
    </source>
</evidence>
<dbReference type="RefSeq" id="WP_307904948.1">
    <property type="nucleotide sequence ID" value="NZ_AP027059.1"/>
</dbReference>
<dbReference type="EMBL" id="AP027059">
    <property type="protein sequence ID" value="BDU50011.1"/>
    <property type="molecule type" value="Genomic_DNA"/>
</dbReference>
<keyword evidence="2 13" id="KW-0813">Transport</keyword>
<comment type="function">
    <text evidence="11 13">F(1)F(0) ATP synthase produces ATP from ADP in the presence of a proton or sodium gradient. F-type ATPases consist of two structural domains, F(1) containing the extramembraneous catalytic core and F(0) containing the membrane proton channel, linked together by a central stalk and a peripheral stalk. During catalysis, ATP synthesis in the catalytic domain of F(1) is coupled via a rotary mechanism of the central stalk subunits to proton translocation.</text>
</comment>
<keyword evidence="7 13" id="KW-1133">Transmembrane helix</keyword>
<dbReference type="InterPro" id="IPR002146">
    <property type="entry name" value="ATP_synth_b/b'su_bac/chlpt"/>
</dbReference>
<evidence type="ECO:0000256" key="11">
    <source>
        <dbReference type="ARBA" id="ARBA00025198"/>
    </source>
</evidence>
<organism evidence="16 17">
    <name type="scientific">Haliovirga abyssi</name>
    <dbReference type="NCBI Taxonomy" id="2996794"/>
    <lineage>
        <taxon>Bacteria</taxon>
        <taxon>Fusobacteriati</taxon>
        <taxon>Fusobacteriota</taxon>
        <taxon>Fusobacteriia</taxon>
        <taxon>Fusobacteriales</taxon>
        <taxon>Haliovirgaceae</taxon>
        <taxon>Haliovirga</taxon>
    </lineage>
</organism>
<keyword evidence="3 13" id="KW-1003">Cell membrane</keyword>
<dbReference type="PANTHER" id="PTHR33445">
    <property type="entry name" value="ATP SYNTHASE SUBUNIT B', CHLOROPLASTIC"/>
    <property type="match status" value="1"/>
</dbReference>
<evidence type="ECO:0000313" key="17">
    <source>
        <dbReference type="Proteomes" id="UP001321582"/>
    </source>
</evidence>
<name>A0AAU9DV70_9FUSO</name>
<reference evidence="16 17" key="1">
    <citation type="submission" date="2022-11" db="EMBL/GenBank/DDBJ databases">
        <title>Haliovirga abyssi gen. nov., sp. nov., a mesophilic fermentative bacterium isolated from the Iheya North hydrothermal field and the proposal of Haliovirgaceae fam. nov.</title>
        <authorList>
            <person name="Miyazaki U."/>
            <person name="Tame A."/>
            <person name="Miyazaki J."/>
            <person name="Takai K."/>
            <person name="Sawayama S."/>
            <person name="Kitajima M."/>
            <person name="Okamoto A."/>
            <person name="Nakagawa S."/>
        </authorList>
    </citation>
    <scope>NUCLEOTIDE SEQUENCE [LARGE SCALE GENOMIC DNA]</scope>
    <source>
        <strain evidence="16 17">IC12</strain>
    </source>
</reference>
<evidence type="ECO:0000256" key="10">
    <source>
        <dbReference type="ARBA" id="ARBA00023310"/>
    </source>
</evidence>
<evidence type="ECO:0000256" key="15">
    <source>
        <dbReference type="SAM" id="Coils"/>
    </source>
</evidence>
<gene>
    <name evidence="13" type="primary">atpF</name>
    <name evidence="16" type="ORF">HLVA_05800</name>
</gene>
<accession>A0AAU9DV70</accession>
<comment type="subcellular location">
    <subcellularLocation>
        <location evidence="13">Cell membrane</location>
        <topology evidence="13">Single-pass membrane protein</topology>
    </subcellularLocation>
    <subcellularLocation>
        <location evidence="12">Endomembrane system</location>
        <topology evidence="12">Single-pass membrane protein</topology>
    </subcellularLocation>
</comment>
<dbReference type="GO" id="GO:0045259">
    <property type="term" value="C:proton-transporting ATP synthase complex"/>
    <property type="evidence" value="ECO:0007669"/>
    <property type="project" value="UniProtKB-KW"/>
</dbReference>
<dbReference type="Proteomes" id="UP001321582">
    <property type="component" value="Chromosome"/>
</dbReference>
<comment type="similarity">
    <text evidence="1 13 14">Belongs to the ATPase B chain family.</text>
</comment>
<evidence type="ECO:0000256" key="3">
    <source>
        <dbReference type="ARBA" id="ARBA00022475"/>
    </source>
</evidence>
<evidence type="ECO:0000256" key="4">
    <source>
        <dbReference type="ARBA" id="ARBA00022547"/>
    </source>
</evidence>
<dbReference type="Pfam" id="PF00430">
    <property type="entry name" value="ATP-synt_B"/>
    <property type="match status" value="1"/>
</dbReference>
<keyword evidence="9 13" id="KW-0472">Membrane</keyword>
<keyword evidence="4 13" id="KW-0138">CF(0)</keyword>
<comment type="subunit">
    <text evidence="13">F-type ATPases have 2 components, F(1) - the catalytic core - and F(0) - the membrane proton channel. F(1) has five subunits: alpha(3), beta(3), gamma(1), delta(1), epsilon(1). F(0) has three main subunits: a(1), b(2) and c(10-14). The alpha and beta chains form an alternating ring which encloses part of the gamma chain. F(1) is attached to F(0) by a central stalk formed by the gamma and epsilon chains, while a peripheral stalk is formed by the delta and b chains.</text>
</comment>
<evidence type="ECO:0000256" key="6">
    <source>
        <dbReference type="ARBA" id="ARBA00022781"/>
    </source>
</evidence>
<evidence type="ECO:0000256" key="1">
    <source>
        <dbReference type="ARBA" id="ARBA00005513"/>
    </source>
</evidence>
<dbReference type="KEGG" id="haby:HLVA_05800"/>
<dbReference type="AlphaFoldDB" id="A0AAU9DV70"/>
<evidence type="ECO:0000256" key="13">
    <source>
        <dbReference type="HAMAP-Rule" id="MF_01398"/>
    </source>
</evidence>
<dbReference type="CDD" id="cd06503">
    <property type="entry name" value="ATP-synt_Fo_b"/>
    <property type="match status" value="1"/>
</dbReference>
<feature type="transmembrane region" description="Helical" evidence="13">
    <location>
        <begin position="14"/>
        <end position="33"/>
    </location>
</feature>
<dbReference type="NCBIfam" id="TIGR01144">
    <property type="entry name" value="ATP_synt_b"/>
    <property type="match status" value="1"/>
</dbReference>
<sequence>MGGNMPAVSLDVNMLFQMGNFILLLYVFARFMFKPMSKFLEERRQQITDDIETAKSNREKAIEMEKEMEKELKSAKMKSQDILNEAIRKTEDIKDDILKETHATREKMLKAAEADIVKMKEQVKRELRDEMTIIAIKLAEKMIEKKMSGDIEKNLLDQFIEEVGDAE</sequence>
<keyword evidence="10 13" id="KW-0066">ATP synthesis</keyword>
<dbReference type="GO" id="GO:0046961">
    <property type="term" value="F:proton-transporting ATPase activity, rotational mechanism"/>
    <property type="evidence" value="ECO:0007669"/>
    <property type="project" value="TreeGrafter"/>
</dbReference>
<proteinExistence type="inferred from homology"/>
<dbReference type="InterPro" id="IPR050059">
    <property type="entry name" value="ATP_synthase_B_chain"/>
</dbReference>
<evidence type="ECO:0000256" key="14">
    <source>
        <dbReference type="RuleBase" id="RU003848"/>
    </source>
</evidence>
<dbReference type="SUPFAM" id="SSF81573">
    <property type="entry name" value="F1F0 ATP synthase subunit B, membrane domain"/>
    <property type="match status" value="1"/>
</dbReference>
<dbReference type="InterPro" id="IPR005864">
    <property type="entry name" value="ATP_synth_F0_bsu_bac"/>
</dbReference>
<evidence type="ECO:0000313" key="16">
    <source>
        <dbReference type="EMBL" id="BDU50011.1"/>
    </source>
</evidence>
<evidence type="ECO:0000256" key="12">
    <source>
        <dbReference type="ARBA" id="ARBA00037847"/>
    </source>
</evidence>